<dbReference type="InterPro" id="IPR002125">
    <property type="entry name" value="CMP_dCMP_dom"/>
</dbReference>
<keyword evidence="4" id="KW-1185">Reference proteome</keyword>
<dbReference type="InterPro" id="IPR016193">
    <property type="entry name" value="Cytidine_deaminase-like"/>
</dbReference>
<evidence type="ECO:0000313" key="3">
    <source>
        <dbReference type="EMBL" id="CAF9912390.1"/>
    </source>
</evidence>
<dbReference type="Gene3D" id="3.40.140.10">
    <property type="entry name" value="Cytidine Deaminase, domain 2"/>
    <property type="match status" value="1"/>
</dbReference>
<dbReference type="AlphaFoldDB" id="A0A8H3EVG7"/>
<dbReference type="GO" id="GO:0003824">
    <property type="term" value="F:catalytic activity"/>
    <property type="evidence" value="ECO:0007669"/>
    <property type="project" value="InterPro"/>
</dbReference>
<dbReference type="GO" id="GO:0006139">
    <property type="term" value="P:nucleobase-containing compound metabolic process"/>
    <property type="evidence" value="ECO:0007669"/>
    <property type="project" value="UniProtKB-ARBA"/>
</dbReference>
<accession>A0A8H3EVG7</accession>
<reference evidence="3" key="1">
    <citation type="submission" date="2021-03" db="EMBL/GenBank/DDBJ databases">
        <authorList>
            <person name="Tagirdzhanova G."/>
        </authorList>
    </citation>
    <scope>NUCLEOTIDE SEQUENCE</scope>
</reference>
<evidence type="ECO:0000256" key="1">
    <source>
        <dbReference type="SAM" id="MobiDB-lite"/>
    </source>
</evidence>
<evidence type="ECO:0000259" key="2">
    <source>
        <dbReference type="PROSITE" id="PS51747"/>
    </source>
</evidence>
<gene>
    <name evidence="3" type="ORF">IMSHALPRED_000303</name>
</gene>
<feature type="compositionally biased region" description="Basic and acidic residues" evidence="1">
    <location>
        <begin position="72"/>
        <end position="82"/>
    </location>
</feature>
<dbReference type="Proteomes" id="UP000664534">
    <property type="component" value="Unassembled WGS sequence"/>
</dbReference>
<sequence length="185" mass="19924">MAENSAIKPVDHQAYMHYALSLAKKAPPKPTNFCVGAVLVDEAANAILSTGYTMELPGNTHAEQCCLAKMERSQTKRSKTEISEAEESEPPKPGAAVQRLVLYTTMEPCNKRASGNMPCTETILKSKVNGTCGIEVVYVGVTEPEKFVGENVGRARLEEAGIEYIQVPGLEDEILAVATAGHKES</sequence>
<dbReference type="Pfam" id="PF18785">
    <property type="entry name" value="Inv-AAD"/>
    <property type="match status" value="1"/>
</dbReference>
<dbReference type="SUPFAM" id="SSF53927">
    <property type="entry name" value="Cytidine deaminase-like"/>
    <property type="match status" value="1"/>
</dbReference>
<name>A0A8H3EVG7_9LECA</name>
<comment type="caution">
    <text evidence="3">The sequence shown here is derived from an EMBL/GenBank/DDBJ whole genome shotgun (WGS) entry which is preliminary data.</text>
</comment>
<protein>
    <recommendedName>
        <fullName evidence="2">CMP/dCMP-type deaminase domain-containing protein</fullName>
    </recommendedName>
</protein>
<dbReference type="PROSITE" id="PS51747">
    <property type="entry name" value="CYT_DCMP_DEAMINASES_2"/>
    <property type="match status" value="1"/>
</dbReference>
<dbReference type="OrthoDB" id="252265at2759"/>
<feature type="region of interest" description="Disordered" evidence="1">
    <location>
        <begin position="72"/>
        <end position="93"/>
    </location>
</feature>
<evidence type="ECO:0000313" key="4">
    <source>
        <dbReference type="Proteomes" id="UP000664534"/>
    </source>
</evidence>
<feature type="domain" description="CMP/dCMP-type deaminase" evidence="2">
    <location>
        <begin position="10"/>
        <end position="150"/>
    </location>
</feature>
<organism evidence="3 4">
    <name type="scientific">Imshaugia aleurites</name>
    <dbReference type="NCBI Taxonomy" id="172621"/>
    <lineage>
        <taxon>Eukaryota</taxon>
        <taxon>Fungi</taxon>
        <taxon>Dikarya</taxon>
        <taxon>Ascomycota</taxon>
        <taxon>Pezizomycotina</taxon>
        <taxon>Lecanoromycetes</taxon>
        <taxon>OSLEUM clade</taxon>
        <taxon>Lecanoromycetidae</taxon>
        <taxon>Lecanorales</taxon>
        <taxon>Lecanorineae</taxon>
        <taxon>Parmeliaceae</taxon>
        <taxon>Imshaugia</taxon>
    </lineage>
</organism>
<dbReference type="EMBL" id="CAJPDT010000010">
    <property type="protein sequence ID" value="CAF9912390.1"/>
    <property type="molecule type" value="Genomic_DNA"/>
</dbReference>
<proteinExistence type="predicted"/>